<proteinExistence type="predicted"/>
<evidence type="ECO:0000313" key="1">
    <source>
        <dbReference type="EMBL" id="EET04979.1"/>
    </source>
</evidence>
<organism evidence="1">
    <name type="scientific">Burkholderia pseudomallei 1710a</name>
    <dbReference type="NCBI Taxonomy" id="320371"/>
    <lineage>
        <taxon>Bacteria</taxon>
        <taxon>Pseudomonadati</taxon>
        <taxon>Pseudomonadota</taxon>
        <taxon>Betaproteobacteria</taxon>
        <taxon>Burkholderiales</taxon>
        <taxon>Burkholderiaceae</taxon>
        <taxon>Burkholderia</taxon>
        <taxon>pseudomallei group</taxon>
    </lineage>
</organism>
<dbReference type="HOGENOM" id="CLU_3059406_0_0_4"/>
<accession>A0A0E1VXV7</accession>
<reference evidence="1" key="1">
    <citation type="submission" date="2009-05" db="EMBL/GenBank/DDBJ databases">
        <authorList>
            <person name="Harkins D.M."/>
            <person name="DeShazer D."/>
            <person name="Woods D.E."/>
            <person name="Brinkac L.M."/>
            <person name="Brown K.A."/>
            <person name="Hung G.C."/>
            <person name="Tuanyok A."/>
            <person name="Zhang B."/>
            <person name="Nierman W.C."/>
        </authorList>
    </citation>
    <scope>NUCLEOTIDE SEQUENCE [LARGE SCALE GENOMIC DNA]</scope>
    <source>
        <strain evidence="1">1710a</strain>
    </source>
</reference>
<dbReference type="Proteomes" id="UP000001812">
    <property type="component" value="Chromosome II"/>
</dbReference>
<name>A0A0E1VXV7_BURPE</name>
<dbReference type="AlphaFoldDB" id="A0A0E1VXV7"/>
<sequence>MIAPIGVCLANARRRAFSRGIGRRRETGAPGNPVEIARLPYNSGSFRSFRSIS</sequence>
<protein>
    <submittedName>
        <fullName evidence="1">Uncharacterized protein</fullName>
    </submittedName>
</protein>
<gene>
    <name evidence="1" type="ORF">BURPS1710A_A1751</name>
</gene>
<dbReference type="EMBL" id="CM000833">
    <property type="protein sequence ID" value="EET04979.1"/>
    <property type="molecule type" value="Genomic_DNA"/>
</dbReference>